<reference evidence="5" key="1">
    <citation type="submission" date="2021-01" db="EMBL/GenBank/DDBJ databases">
        <title>Whole genome shotgun sequence of Planosporangium mesophilum NBRC 109066.</title>
        <authorList>
            <person name="Komaki H."/>
            <person name="Tamura T."/>
        </authorList>
    </citation>
    <scope>NUCLEOTIDE SEQUENCE</scope>
    <source>
        <strain evidence="5">NBRC 109066</strain>
    </source>
</reference>
<evidence type="ECO:0000256" key="2">
    <source>
        <dbReference type="SAM" id="MobiDB-lite"/>
    </source>
</evidence>
<dbReference type="PANTHER" id="PTHR33392">
    <property type="entry name" value="POLYISOPRENYL-TEICHOIC ACID--PEPTIDOGLYCAN TEICHOIC ACID TRANSFERASE TAGU"/>
    <property type="match status" value="1"/>
</dbReference>
<feature type="region of interest" description="Disordered" evidence="2">
    <location>
        <begin position="1"/>
        <end position="33"/>
    </location>
</feature>
<name>A0A8J3TEH1_9ACTN</name>
<evidence type="ECO:0000256" key="1">
    <source>
        <dbReference type="ARBA" id="ARBA00006068"/>
    </source>
</evidence>
<dbReference type="Pfam" id="PF03816">
    <property type="entry name" value="LytR_cpsA_psr"/>
    <property type="match status" value="1"/>
</dbReference>
<feature type="transmembrane region" description="Helical" evidence="3">
    <location>
        <begin position="42"/>
        <end position="65"/>
    </location>
</feature>
<dbReference type="Proteomes" id="UP000599074">
    <property type="component" value="Unassembled WGS sequence"/>
</dbReference>
<gene>
    <name evidence="5" type="ORF">Pme01_52420</name>
</gene>
<dbReference type="EMBL" id="BOON01000055">
    <property type="protein sequence ID" value="GII25645.1"/>
    <property type="molecule type" value="Genomic_DNA"/>
</dbReference>
<dbReference type="InterPro" id="IPR050922">
    <property type="entry name" value="LytR/CpsA/Psr_CW_biosynth"/>
</dbReference>
<proteinExistence type="inferred from homology"/>
<keyword evidence="3" id="KW-0472">Membrane</keyword>
<dbReference type="PANTHER" id="PTHR33392:SF6">
    <property type="entry name" value="POLYISOPRENYL-TEICHOIC ACID--PEPTIDOGLYCAN TEICHOIC ACID TRANSFERASE TAGU"/>
    <property type="match status" value="1"/>
</dbReference>
<evidence type="ECO:0000259" key="4">
    <source>
        <dbReference type="Pfam" id="PF03816"/>
    </source>
</evidence>
<dbReference type="Gene3D" id="3.40.630.190">
    <property type="entry name" value="LCP protein"/>
    <property type="match status" value="1"/>
</dbReference>
<evidence type="ECO:0000313" key="6">
    <source>
        <dbReference type="Proteomes" id="UP000599074"/>
    </source>
</evidence>
<feature type="domain" description="Cell envelope-related transcriptional attenuator" evidence="4">
    <location>
        <begin position="121"/>
        <end position="309"/>
    </location>
</feature>
<protein>
    <recommendedName>
        <fullName evidence="4">Cell envelope-related transcriptional attenuator domain-containing protein</fullName>
    </recommendedName>
</protein>
<comment type="caution">
    <text evidence="5">The sequence shown here is derived from an EMBL/GenBank/DDBJ whole genome shotgun (WGS) entry which is preliminary data.</text>
</comment>
<evidence type="ECO:0000313" key="5">
    <source>
        <dbReference type="EMBL" id="GII25645.1"/>
    </source>
</evidence>
<organism evidence="5 6">
    <name type="scientific">Planosporangium mesophilum</name>
    <dbReference type="NCBI Taxonomy" id="689768"/>
    <lineage>
        <taxon>Bacteria</taxon>
        <taxon>Bacillati</taxon>
        <taxon>Actinomycetota</taxon>
        <taxon>Actinomycetes</taxon>
        <taxon>Micromonosporales</taxon>
        <taxon>Micromonosporaceae</taxon>
        <taxon>Planosporangium</taxon>
    </lineage>
</organism>
<keyword evidence="3" id="KW-0812">Transmembrane</keyword>
<keyword evidence="6" id="KW-1185">Reference proteome</keyword>
<dbReference type="InterPro" id="IPR004474">
    <property type="entry name" value="LytR_CpsA_psr"/>
</dbReference>
<sequence>MYEDRRDADAAPGEGGQQSLAAKKNPAAREARPERSPRWARLLVALGLLMMLLSGLTLAGGRFLADRYLGNVHQESLLGAAAAPRPVAVRPASAHALIDGPINLLLVGIDERVEDPSNGARADSIIIVHIPASHDHVYLISIPRDSQVEIPPYGRTGYPGGTDKINAAFAYGFLERGGRAGGFELLALTINRLTGITFNAGAIVNFDGLRAVVDAVGGVSMCIDEQTASVHIGQDADGRLAAPYRLVPPDYHPVPIPGVRPQVYQVGCQPLAGWQALDYVRQRELIPDGDYGRQRHQQQLISTLYKKIAKAGLLTDPLATDRALRAVGDAVTFDGNGVSLPDWVMMLKNIEPNAITMVKTNGGQYNTQVIGGREFEFFTDVSKQMFAAARNDTLATFVAAHPDWVNAAATP</sequence>
<dbReference type="RefSeq" id="WP_168117399.1">
    <property type="nucleotide sequence ID" value="NZ_BOON01000055.1"/>
</dbReference>
<comment type="similarity">
    <text evidence="1">Belongs to the LytR/CpsA/Psr (LCP) family.</text>
</comment>
<dbReference type="AlphaFoldDB" id="A0A8J3TEH1"/>
<keyword evidence="3" id="KW-1133">Transmembrane helix</keyword>
<accession>A0A8J3TEH1</accession>
<evidence type="ECO:0000256" key="3">
    <source>
        <dbReference type="SAM" id="Phobius"/>
    </source>
</evidence>